<feature type="chain" id="PRO_5001496321" evidence="2">
    <location>
        <begin position="25"/>
        <end position="183"/>
    </location>
</feature>
<dbReference type="Proteomes" id="UP000019678">
    <property type="component" value="Unassembled WGS sequence"/>
</dbReference>
<proteinExistence type="predicted"/>
<evidence type="ECO:0000256" key="1">
    <source>
        <dbReference type="SAM" id="Phobius"/>
    </source>
</evidence>
<feature type="transmembrane region" description="Helical" evidence="1">
    <location>
        <begin position="130"/>
        <end position="152"/>
    </location>
</feature>
<comment type="caution">
    <text evidence="3">The sequence shown here is derived from an EMBL/GenBank/DDBJ whole genome shotgun (WGS) entry which is preliminary data.</text>
</comment>
<protein>
    <submittedName>
        <fullName evidence="3">Uncharacterized protein</fullName>
    </submittedName>
</protein>
<dbReference type="STRING" id="1192034.CAP_5500"/>
<name>A0A017T4M8_9BACT</name>
<dbReference type="RefSeq" id="WP_044245904.1">
    <property type="nucleotide sequence ID" value="NZ_ASRX01000045.1"/>
</dbReference>
<evidence type="ECO:0000256" key="2">
    <source>
        <dbReference type="SAM" id="SignalP"/>
    </source>
</evidence>
<dbReference type="AlphaFoldDB" id="A0A017T4M8"/>
<dbReference type="OrthoDB" id="5532557at2"/>
<organism evidence="3 4">
    <name type="scientific">Chondromyces apiculatus DSM 436</name>
    <dbReference type="NCBI Taxonomy" id="1192034"/>
    <lineage>
        <taxon>Bacteria</taxon>
        <taxon>Pseudomonadati</taxon>
        <taxon>Myxococcota</taxon>
        <taxon>Polyangia</taxon>
        <taxon>Polyangiales</taxon>
        <taxon>Polyangiaceae</taxon>
        <taxon>Chondromyces</taxon>
    </lineage>
</organism>
<feature type="signal peptide" evidence="2">
    <location>
        <begin position="1"/>
        <end position="24"/>
    </location>
</feature>
<accession>A0A017T4M8</accession>
<keyword evidence="2" id="KW-0732">Signal</keyword>
<feature type="transmembrane region" description="Helical" evidence="1">
    <location>
        <begin position="64"/>
        <end position="84"/>
    </location>
</feature>
<keyword evidence="1" id="KW-0472">Membrane</keyword>
<keyword evidence="1" id="KW-0812">Transmembrane</keyword>
<dbReference type="EMBL" id="ASRX01000045">
    <property type="protein sequence ID" value="EYF03516.1"/>
    <property type="molecule type" value="Genomic_DNA"/>
</dbReference>
<feature type="transmembrane region" description="Helical" evidence="1">
    <location>
        <begin position="96"/>
        <end position="118"/>
    </location>
</feature>
<gene>
    <name evidence="3" type="ORF">CAP_5500</name>
</gene>
<keyword evidence="1" id="KW-1133">Transmembrane helix</keyword>
<evidence type="ECO:0000313" key="4">
    <source>
        <dbReference type="Proteomes" id="UP000019678"/>
    </source>
</evidence>
<evidence type="ECO:0000313" key="3">
    <source>
        <dbReference type="EMBL" id="EYF03516.1"/>
    </source>
</evidence>
<keyword evidence="4" id="KW-1185">Reference proteome</keyword>
<feature type="transmembrane region" description="Helical" evidence="1">
    <location>
        <begin position="36"/>
        <end position="57"/>
    </location>
</feature>
<reference evidence="3 4" key="1">
    <citation type="submission" date="2013-05" db="EMBL/GenBank/DDBJ databases">
        <title>Genome assembly of Chondromyces apiculatus DSM 436.</title>
        <authorList>
            <person name="Sharma G."/>
            <person name="Khatri I."/>
            <person name="Kaur C."/>
            <person name="Mayilraj S."/>
            <person name="Subramanian S."/>
        </authorList>
    </citation>
    <scope>NUCLEOTIDE SEQUENCE [LARGE SCALE GENOMIC DNA]</scope>
    <source>
        <strain evidence="3 4">DSM 436</strain>
    </source>
</reference>
<sequence>MKRPWTSFTAVLLAGLLSSGAAQAQAQAEVPTEEQWYGWQNLIGLGAAYSLVGVGLALDEDTEWIAAVGLGVYALSGPIIHLAHQRPTEGGMSLGLNVGLPLGGALLGVGIACGVGTCRGLRGPLKAAETAIILGAVGMLTANVIDVAVLSFEEVPVTTGVAQGALGAAPAQYRPVFQYSGRF</sequence>